<name>A0ACB7P4D3_9PEZI</name>
<gene>
    <name evidence="1" type="ORF">F5144DRAFT_622090</name>
</gene>
<reference evidence="1 2" key="1">
    <citation type="journal article" date="2021" name="Nat. Commun.">
        <title>Genetic determinants of endophytism in the Arabidopsis root mycobiome.</title>
        <authorList>
            <person name="Mesny F."/>
            <person name="Miyauchi S."/>
            <person name="Thiergart T."/>
            <person name="Pickel B."/>
            <person name="Atanasova L."/>
            <person name="Karlsson M."/>
            <person name="Huettel B."/>
            <person name="Barry K.W."/>
            <person name="Haridas S."/>
            <person name="Chen C."/>
            <person name="Bauer D."/>
            <person name="Andreopoulos W."/>
            <person name="Pangilinan J."/>
            <person name="LaButti K."/>
            <person name="Riley R."/>
            <person name="Lipzen A."/>
            <person name="Clum A."/>
            <person name="Drula E."/>
            <person name="Henrissat B."/>
            <person name="Kohler A."/>
            <person name="Grigoriev I.V."/>
            <person name="Martin F.M."/>
            <person name="Hacquard S."/>
        </authorList>
    </citation>
    <scope>NUCLEOTIDE SEQUENCE [LARGE SCALE GENOMIC DNA]</scope>
    <source>
        <strain evidence="1 2">MPI-SDFR-AT-0079</strain>
    </source>
</reference>
<organism evidence="1 2">
    <name type="scientific">Chaetomium tenue</name>
    <dbReference type="NCBI Taxonomy" id="1854479"/>
    <lineage>
        <taxon>Eukaryota</taxon>
        <taxon>Fungi</taxon>
        <taxon>Dikarya</taxon>
        <taxon>Ascomycota</taxon>
        <taxon>Pezizomycotina</taxon>
        <taxon>Sordariomycetes</taxon>
        <taxon>Sordariomycetidae</taxon>
        <taxon>Sordariales</taxon>
        <taxon>Chaetomiaceae</taxon>
        <taxon>Chaetomium</taxon>
    </lineage>
</organism>
<evidence type="ECO:0000313" key="2">
    <source>
        <dbReference type="Proteomes" id="UP000724584"/>
    </source>
</evidence>
<proteinExistence type="predicted"/>
<accession>A0ACB7P4D3</accession>
<evidence type="ECO:0000313" key="1">
    <source>
        <dbReference type="EMBL" id="KAH6628076.1"/>
    </source>
</evidence>
<dbReference type="Proteomes" id="UP000724584">
    <property type="component" value="Unassembled WGS sequence"/>
</dbReference>
<sequence length="427" mass="45044">MDHGGHGGDGSAGPACKISMLWNWYTIDACFLTSSWQIASHGAFAATCLGVILMVVVLEGLRRLGKEYDEHIQRDFAARVALIANLPSTAADAAGGSAGAGGGAVCPAAAGGGEEAQAPRTVTFRASPLQQFVRALIHAATFGLAYIVMLLAMYYNGYIIICILIGALLGKFLCDWMTRTVVIGGVENGAVKGGNTAAGVEEPTERELGQREGVPLDRVRQQDHDDRLEGHGPEPVLVADGRVGVCDHKGASGLWRGSRPGTGEDGLKCSTNSVVCRVPVHPVCRPDAPGPQPLRVGRTNDPLRCRFGRGIVCIELAMPAQWLKEYSFHGGTQSSKGRMLILADVVDTSTSAPALRAASTTFCVPRTLTASQKPETSLDRSDGTITAAVWKTVRGRCATDGCHSLRRSGQSRCESPGRGACRPGWAP</sequence>
<protein>
    <submittedName>
        <fullName evidence="1">Ctr copper transporter family-domain-containing protein</fullName>
    </submittedName>
</protein>
<comment type="caution">
    <text evidence="1">The sequence shown here is derived from an EMBL/GenBank/DDBJ whole genome shotgun (WGS) entry which is preliminary data.</text>
</comment>
<keyword evidence="2" id="KW-1185">Reference proteome</keyword>
<dbReference type="EMBL" id="JAGIZQ010000005">
    <property type="protein sequence ID" value="KAH6628076.1"/>
    <property type="molecule type" value="Genomic_DNA"/>
</dbReference>